<organism evidence="3 4">
    <name type="scientific">Aerophobetes bacterium</name>
    <dbReference type="NCBI Taxonomy" id="2030807"/>
    <lineage>
        <taxon>Bacteria</taxon>
        <taxon>Candidatus Aerophobota</taxon>
    </lineage>
</organism>
<evidence type="ECO:0000259" key="2">
    <source>
        <dbReference type="SMART" id="SM00065"/>
    </source>
</evidence>
<protein>
    <submittedName>
        <fullName evidence="3">GAF domain-containing protein</fullName>
    </submittedName>
</protein>
<dbReference type="Gene3D" id="3.30.450.40">
    <property type="match status" value="2"/>
</dbReference>
<dbReference type="SUPFAM" id="SSF55781">
    <property type="entry name" value="GAF domain-like"/>
    <property type="match status" value="2"/>
</dbReference>
<dbReference type="EMBL" id="SOJK01000137">
    <property type="protein sequence ID" value="TET46237.1"/>
    <property type="molecule type" value="Genomic_DNA"/>
</dbReference>
<gene>
    <name evidence="3" type="ORF">E3J59_03255</name>
</gene>
<dbReference type="GO" id="GO:0016791">
    <property type="term" value="F:phosphatase activity"/>
    <property type="evidence" value="ECO:0007669"/>
    <property type="project" value="TreeGrafter"/>
</dbReference>
<dbReference type="Pfam" id="PF13185">
    <property type="entry name" value="GAF_2"/>
    <property type="match status" value="2"/>
</dbReference>
<evidence type="ECO:0000256" key="1">
    <source>
        <dbReference type="ARBA" id="ARBA00022801"/>
    </source>
</evidence>
<feature type="domain" description="GAF" evidence="2">
    <location>
        <begin position="24"/>
        <end position="171"/>
    </location>
</feature>
<dbReference type="InterPro" id="IPR029016">
    <property type="entry name" value="GAF-like_dom_sf"/>
</dbReference>
<comment type="caution">
    <text evidence="3">The sequence shown here is derived from an EMBL/GenBank/DDBJ whole genome shotgun (WGS) entry which is preliminary data.</text>
</comment>
<keyword evidence="1" id="KW-0378">Hydrolase</keyword>
<feature type="non-terminal residue" evidence="3">
    <location>
        <position position="353"/>
    </location>
</feature>
<feature type="domain" description="GAF" evidence="2">
    <location>
        <begin position="185"/>
        <end position="332"/>
    </location>
</feature>
<evidence type="ECO:0000313" key="3">
    <source>
        <dbReference type="EMBL" id="TET46237.1"/>
    </source>
</evidence>
<evidence type="ECO:0000313" key="4">
    <source>
        <dbReference type="Proteomes" id="UP000320679"/>
    </source>
</evidence>
<dbReference type="AlphaFoldDB" id="A0A523UUK8"/>
<dbReference type="InterPro" id="IPR003018">
    <property type="entry name" value="GAF"/>
</dbReference>
<reference evidence="3 4" key="1">
    <citation type="submission" date="2019-03" db="EMBL/GenBank/DDBJ databases">
        <title>Metabolic potential of uncultured bacteria and archaea associated with petroleum seepage in deep-sea sediments.</title>
        <authorList>
            <person name="Dong X."/>
            <person name="Hubert C."/>
        </authorList>
    </citation>
    <scope>NUCLEOTIDE SEQUENCE [LARGE SCALE GENOMIC DNA]</scope>
    <source>
        <strain evidence="3">E29_bin78</strain>
    </source>
</reference>
<sequence>MEDLETKYISKLCELCGNLFKAGNLQETLQVLTKGCTEALKVKACSIRILNEKGQNLEIRAAHGLSQEYLKKGPIEIEENPLDQKVLRGEIVSTIDVAKEPLFRYPKEGKKEGICSLLSVPLKMGEKPIGVLRVYTSRPHQFQKSEITIANTLAAQGAIAIEKARLQQRMRTLMEIAKTINSTLNLSEVLQLIVKSAAKTMGYKAASIRLLDKEGETLKIRATYGLSKKYLEKGPVRVSESPLDQECLAGTPVNISDVNTKPDVGYREEIKREGISSVLYVPLSVKTRSIGLLRVYSSLPHRFTADEVDFLSALANQVATAIENARLFEHMKRDYEDLTQSVWKWYDWGSRPP</sequence>
<accession>A0A523UUK8</accession>
<dbReference type="PANTHER" id="PTHR43156:SF2">
    <property type="entry name" value="STAGE II SPORULATION PROTEIN E"/>
    <property type="match status" value="1"/>
</dbReference>
<dbReference type="PANTHER" id="PTHR43156">
    <property type="entry name" value="STAGE II SPORULATION PROTEIN E-RELATED"/>
    <property type="match status" value="1"/>
</dbReference>
<dbReference type="InterPro" id="IPR052016">
    <property type="entry name" value="Bact_Sigma-Reg"/>
</dbReference>
<proteinExistence type="predicted"/>
<dbReference type="SMART" id="SM00065">
    <property type="entry name" value="GAF"/>
    <property type="match status" value="2"/>
</dbReference>
<name>A0A523UUK8_UNCAE</name>
<dbReference type="Proteomes" id="UP000320679">
    <property type="component" value="Unassembled WGS sequence"/>
</dbReference>